<comment type="caution">
    <text evidence="4">The sequence shown here is derived from an EMBL/GenBank/DDBJ whole genome shotgun (WGS) entry which is preliminary data.</text>
</comment>
<keyword evidence="1" id="KW-0805">Transcription regulation</keyword>
<name>W4Q936_9BACI</name>
<dbReference type="SUPFAM" id="SSF48498">
    <property type="entry name" value="Tetracyclin repressor-like, C-terminal domain"/>
    <property type="match status" value="1"/>
</dbReference>
<evidence type="ECO:0000256" key="1">
    <source>
        <dbReference type="ARBA" id="ARBA00023015"/>
    </source>
</evidence>
<reference evidence="4" key="1">
    <citation type="journal article" date="2014" name="Genome Announc.">
        <title>Draft Genome Sequences of Three Alkaliphilic Bacillus Strains, Bacillus wakoensis JCM 9140T, Bacillus akibai JCM 9157T, and Bacillus hemicellulosilyticus JCM 9152T.</title>
        <authorList>
            <person name="Yuki M."/>
            <person name="Oshima K."/>
            <person name="Suda W."/>
            <person name="Oshida Y."/>
            <person name="Kitamura K."/>
            <person name="Iida T."/>
            <person name="Hattori M."/>
            <person name="Ohkuma M."/>
        </authorList>
    </citation>
    <scope>NUCLEOTIDE SEQUENCE [LARGE SCALE GENOMIC DNA]</scope>
    <source>
        <strain evidence="4">JCM 9140</strain>
    </source>
</reference>
<accession>W4Q936</accession>
<dbReference type="Gene3D" id="1.10.10.60">
    <property type="entry name" value="Homeodomain-like"/>
    <property type="match status" value="1"/>
</dbReference>
<dbReference type="OrthoDB" id="71867at2"/>
<proteinExistence type="predicted"/>
<dbReference type="RefSeq" id="WP_034750563.1">
    <property type="nucleotide sequence ID" value="NZ_BAUT01000088.1"/>
</dbReference>
<sequence length="194" mass="21474">MSPRIGLDLHTLLQAATEIADQDGLEVLTITTLANKLSIKPPSLYNHIEGLQDLRNKLALFGMQRLYEELTKSIKENATKDEAIKNLSLSYINFARKHPGLYEATLNAPDSSNPALQAEGNKIVQLAIDALIPYQLNEDEMLHFVRGLRSMLHGFASLEQRGGFGLSLNVNESMDLLIDTFIAGIRTLADKKAD</sequence>
<protein>
    <submittedName>
        <fullName evidence="4">Transcriptional regulator</fullName>
    </submittedName>
</protein>
<dbReference type="STRING" id="1236970.JCM9140_4407"/>
<keyword evidence="5" id="KW-1185">Reference proteome</keyword>
<dbReference type="InterPro" id="IPR009057">
    <property type="entry name" value="Homeodomain-like_sf"/>
</dbReference>
<dbReference type="EMBL" id="BAUT01000088">
    <property type="protein sequence ID" value="GAE28198.1"/>
    <property type="molecule type" value="Genomic_DNA"/>
</dbReference>
<dbReference type="Pfam" id="PF13305">
    <property type="entry name" value="TetR_C_33"/>
    <property type="match status" value="1"/>
</dbReference>
<dbReference type="AlphaFoldDB" id="W4Q936"/>
<evidence type="ECO:0000259" key="3">
    <source>
        <dbReference type="Pfam" id="PF13305"/>
    </source>
</evidence>
<evidence type="ECO:0000313" key="5">
    <source>
        <dbReference type="Proteomes" id="UP000018890"/>
    </source>
</evidence>
<evidence type="ECO:0000256" key="2">
    <source>
        <dbReference type="ARBA" id="ARBA00023163"/>
    </source>
</evidence>
<dbReference type="InterPro" id="IPR036271">
    <property type="entry name" value="Tet_transcr_reg_TetR-rel_C_sf"/>
</dbReference>
<dbReference type="SUPFAM" id="SSF46689">
    <property type="entry name" value="Homeodomain-like"/>
    <property type="match status" value="1"/>
</dbReference>
<dbReference type="Gene3D" id="1.10.357.10">
    <property type="entry name" value="Tetracycline Repressor, domain 2"/>
    <property type="match status" value="1"/>
</dbReference>
<dbReference type="InterPro" id="IPR025996">
    <property type="entry name" value="MT1864/Rv1816-like_C"/>
</dbReference>
<dbReference type="Proteomes" id="UP000018890">
    <property type="component" value="Unassembled WGS sequence"/>
</dbReference>
<evidence type="ECO:0000313" key="4">
    <source>
        <dbReference type="EMBL" id="GAE28198.1"/>
    </source>
</evidence>
<organism evidence="4 5">
    <name type="scientific">Halalkalibacter wakoensis JCM 9140</name>
    <dbReference type="NCBI Taxonomy" id="1236970"/>
    <lineage>
        <taxon>Bacteria</taxon>
        <taxon>Bacillati</taxon>
        <taxon>Bacillota</taxon>
        <taxon>Bacilli</taxon>
        <taxon>Bacillales</taxon>
        <taxon>Bacillaceae</taxon>
        <taxon>Halalkalibacter</taxon>
    </lineage>
</organism>
<keyword evidence="2" id="KW-0804">Transcription</keyword>
<gene>
    <name evidence="4" type="ORF">JCM9140_4407</name>
</gene>
<feature type="domain" description="HTH-type transcriptional regulator MT1864/Rv1816-like C-terminal" evidence="3">
    <location>
        <begin position="87"/>
        <end position="181"/>
    </location>
</feature>